<dbReference type="InterPro" id="IPR036188">
    <property type="entry name" value="FAD/NAD-bd_sf"/>
</dbReference>
<dbReference type="PANTHER" id="PTHR13847">
    <property type="entry name" value="SARCOSINE DEHYDROGENASE-RELATED"/>
    <property type="match status" value="1"/>
</dbReference>
<dbReference type="SUPFAM" id="SSF51905">
    <property type="entry name" value="FAD/NAD(P)-binding domain"/>
    <property type="match status" value="1"/>
</dbReference>
<sequence length="414" mass="45967">MKKIVVIGGGISGLCSAYYLLKEGHQVTVLDKSFITTGASFINAGYLTPSHFIPLAAPGIITQGLKWMLNSASPFYIKPRIDVDFFKWGLHFKKSATKKNVEQSIPVLKELNLKSQSLFEKMIYDLDFEFHYEKKGVLMAYTNAKSEEEEHKVAHRAIQEGLDVTCLSTEEVHQLEPVLSDNVIGGVHFKCDSHMTPNHFMNDLKYWLSKKGVVFKVNEEVKDFSIKGNEIYSVITQNETYEADAFVLASGSWTTQLAKKLNLSIPIQGGKGYSMDVHRPTGITIPTILVEARSAITPMDGFTRFAGTMEFSGNNNLVRTKRVQALANAVKTYYQDIEINEEERAQATAGLRPVSPDGVPFIGKTKKYKNLTVAAGHAMMGWSLGPITGKLVAELVDNKDTSVNTNPLSPERFS</sequence>
<name>A0A8J6Q3P4_9FLAO</name>
<keyword evidence="1" id="KW-0560">Oxidoreductase</keyword>
<dbReference type="AlphaFoldDB" id="A0A8J6Q3P4"/>
<protein>
    <submittedName>
        <fullName evidence="3">FAD-dependent oxidoreductase</fullName>
    </submittedName>
</protein>
<dbReference type="RefSeq" id="WP_188230346.1">
    <property type="nucleotide sequence ID" value="NZ_JACVXB010000004.1"/>
</dbReference>
<evidence type="ECO:0000313" key="4">
    <source>
        <dbReference type="Proteomes" id="UP000600588"/>
    </source>
</evidence>
<dbReference type="Pfam" id="PF01266">
    <property type="entry name" value="DAO"/>
    <property type="match status" value="1"/>
</dbReference>
<dbReference type="EMBL" id="JACVXB010000004">
    <property type="protein sequence ID" value="MBD0832555.1"/>
    <property type="molecule type" value="Genomic_DNA"/>
</dbReference>
<dbReference type="PANTHER" id="PTHR13847:SF289">
    <property type="entry name" value="GLYCINE OXIDASE"/>
    <property type="match status" value="1"/>
</dbReference>
<gene>
    <name evidence="3" type="ORF">ICJ83_10475</name>
</gene>
<dbReference type="Gene3D" id="3.30.9.10">
    <property type="entry name" value="D-Amino Acid Oxidase, subunit A, domain 2"/>
    <property type="match status" value="1"/>
</dbReference>
<organism evidence="3 4">
    <name type="scientific">Aestuariibaculum sediminum</name>
    <dbReference type="NCBI Taxonomy" id="2770637"/>
    <lineage>
        <taxon>Bacteria</taxon>
        <taxon>Pseudomonadati</taxon>
        <taxon>Bacteroidota</taxon>
        <taxon>Flavobacteriia</taxon>
        <taxon>Flavobacteriales</taxon>
        <taxon>Flavobacteriaceae</taxon>
    </lineage>
</organism>
<keyword evidence="4" id="KW-1185">Reference proteome</keyword>
<accession>A0A8J6Q3P4</accession>
<dbReference type="Gene3D" id="3.50.50.60">
    <property type="entry name" value="FAD/NAD(P)-binding domain"/>
    <property type="match status" value="2"/>
</dbReference>
<dbReference type="Proteomes" id="UP000600588">
    <property type="component" value="Unassembled WGS sequence"/>
</dbReference>
<comment type="caution">
    <text evidence="3">The sequence shown here is derived from an EMBL/GenBank/DDBJ whole genome shotgun (WGS) entry which is preliminary data.</text>
</comment>
<evidence type="ECO:0000259" key="2">
    <source>
        <dbReference type="Pfam" id="PF01266"/>
    </source>
</evidence>
<evidence type="ECO:0000313" key="3">
    <source>
        <dbReference type="EMBL" id="MBD0832555.1"/>
    </source>
</evidence>
<dbReference type="GO" id="GO:0016491">
    <property type="term" value="F:oxidoreductase activity"/>
    <property type="evidence" value="ECO:0007669"/>
    <property type="project" value="UniProtKB-KW"/>
</dbReference>
<feature type="domain" description="FAD dependent oxidoreductase" evidence="2">
    <location>
        <begin position="3"/>
        <end position="395"/>
    </location>
</feature>
<proteinExistence type="predicted"/>
<dbReference type="SUPFAM" id="SSF54373">
    <property type="entry name" value="FAD-linked reductases, C-terminal domain"/>
    <property type="match status" value="1"/>
</dbReference>
<dbReference type="GO" id="GO:0005737">
    <property type="term" value="C:cytoplasm"/>
    <property type="evidence" value="ECO:0007669"/>
    <property type="project" value="TreeGrafter"/>
</dbReference>
<dbReference type="InterPro" id="IPR006076">
    <property type="entry name" value="FAD-dep_OxRdtase"/>
</dbReference>
<reference evidence="3 4" key="1">
    <citation type="submission" date="2020-09" db="EMBL/GenBank/DDBJ databases">
        <title>TT11 complete genome.</title>
        <authorList>
            <person name="Wu Z."/>
        </authorList>
    </citation>
    <scope>NUCLEOTIDE SEQUENCE [LARGE SCALE GENOMIC DNA]</scope>
    <source>
        <strain evidence="3 4">TT11</strain>
    </source>
</reference>
<evidence type="ECO:0000256" key="1">
    <source>
        <dbReference type="ARBA" id="ARBA00023002"/>
    </source>
</evidence>